<protein>
    <submittedName>
        <fullName evidence="2">Uncharacterized protein</fullName>
    </submittedName>
</protein>
<dbReference type="EMBL" id="BAABRO010000071">
    <property type="protein sequence ID" value="GAA5511287.1"/>
    <property type="molecule type" value="Genomic_DNA"/>
</dbReference>
<comment type="caution">
    <text evidence="2">The sequence shown here is derived from an EMBL/GenBank/DDBJ whole genome shotgun (WGS) entry which is preliminary data.</text>
</comment>
<feature type="chain" id="PRO_5046658839" evidence="1">
    <location>
        <begin position="22"/>
        <end position="251"/>
    </location>
</feature>
<reference evidence="2 3" key="1">
    <citation type="submission" date="2024-02" db="EMBL/GenBank/DDBJ databases">
        <title>Rhodopirellula caenicola NBRC 110016.</title>
        <authorList>
            <person name="Ichikawa N."/>
            <person name="Katano-Makiyama Y."/>
            <person name="Hidaka K."/>
        </authorList>
    </citation>
    <scope>NUCLEOTIDE SEQUENCE [LARGE SCALE GENOMIC DNA]</scope>
    <source>
        <strain evidence="2 3">NBRC 110016</strain>
    </source>
</reference>
<evidence type="ECO:0000313" key="3">
    <source>
        <dbReference type="Proteomes" id="UP001416858"/>
    </source>
</evidence>
<feature type="signal peptide" evidence="1">
    <location>
        <begin position="1"/>
        <end position="21"/>
    </location>
</feature>
<keyword evidence="1" id="KW-0732">Signal</keyword>
<gene>
    <name evidence="2" type="ORF">Rcae01_06805</name>
</gene>
<organism evidence="2 3">
    <name type="scientific">Novipirellula caenicola</name>
    <dbReference type="NCBI Taxonomy" id="1536901"/>
    <lineage>
        <taxon>Bacteria</taxon>
        <taxon>Pseudomonadati</taxon>
        <taxon>Planctomycetota</taxon>
        <taxon>Planctomycetia</taxon>
        <taxon>Pirellulales</taxon>
        <taxon>Pirellulaceae</taxon>
        <taxon>Novipirellula</taxon>
    </lineage>
</organism>
<keyword evidence="3" id="KW-1185">Reference proteome</keyword>
<dbReference type="RefSeq" id="WP_345689818.1">
    <property type="nucleotide sequence ID" value="NZ_BAABRO010000071.1"/>
</dbReference>
<sequence length="251" mass="28630">MMFRIFIAFLFALTATHHLSAEPTGMPVVQLPVNIAADDGEFTLHVDWSKKPDGTVTAYIVNRSKKPIRLYTLYDKCTLKLEAQNSAGEWERAQVHYDELCGAGFGHYDLQPNTWIMQSHGIAHSGTHQERRPVRLRGYDVNFRIASNSGIANVDIDVIEDAKRDTMAIRFANIDELKDIIYERIKFDLLVPPYLPRRPRQHAVWALGAPHHPHDEAMKLLRDLSVDKDQDLAAEAKSVLAQKRDHRNGER</sequence>
<accession>A0ABP9W1N7</accession>
<dbReference type="Proteomes" id="UP001416858">
    <property type="component" value="Unassembled WGS sequence"/>
</dbReference>
<evidence type="ECO:0000313" key="2">
    <source>
        <dbReference type="EMBL" id="GAA5511287.1"/>
    </source>
</evidence>
<name>A0ABP9W1N7_9BACT</name>
<evidence type="ECO:0000256" key="1">
    <source>
        <dbReference type="SAM" id="SignalP"/>
    </source>
</evidence>
<proteinExistence type="predicted"/>